<evidence type="ECO:0000313" key="2">
    <source>
        <dbReference type="EMBL" id="VDM26660.1"/>
    </source>
</evidence>
<dbReference type="AlphaFoldDB" id="A0A183TZL4"/>
<evidence type="ECO:0000313" key="4">
    <source>
        <dbReference type="WBParaSite" id="TCNE_0000168301-mRNA-1"/>
    </source>
</evidence>
<feature type="region of interest" description="Disordered" evidence="1">
    <location>
        <begin position="133"/>
        <end position="162"/>
    </location>
</feature>
<gene>
    <name evidence="2" type="ORF">TCNE_LOCUS1684</name>
</gene>
<proteinExistence type="predicted"/>
<keyword evidence="3" id="KW-1185">Reference proteome</keyword>
<name>A0A183TZL4_TOXCA</name>
<sequence length="395" mass="43518">MGGKLNRNALFFIPIQWGTAQMRKTFRDLAFPTVVPVIGTRPKTRSVFRSFLLLIVYDDIIIGQPHVNEEKENVKKAAVAPKRQIVNQNRVPSRRTAQHRGTYSLRKTPPMYVPAWRRNVRIDNNKNSLAKVGSSSLRDEVMKESVKDTSKASSRKLPISQNSAAHAKRAGLVCNVARIPARKKSLSGKKDFSANALPLNRSQNTSSKADLMEKPKRQCQSELSKTFAKSAFKLCKSHTESILDQSSPKTRIYYAGTISGAPLVESGSCGATVSFNPNVNSDFCRWTTSCAALIKTATPRGITPGISTARFRTKAAGCTTEKATPTDAGLNSQMDPQLITLSSDGKFVNDAPLESPLITADDEKHDSISEKFDQNTYDYYVPKIIADYLEVGCLP</sequence>
<reference evidence="2 3" key="2">
    <citation type="submission" date="2018-11" db="EMBL/GenBank/DDBJ databases">
        <authorList>
            <consortium name="Pathogen Informatics"/>
        </authorList>
    </citation>
    <scope>NUCLEOTIDE SEQUENCE [LARGE SCALE GENOMIC DNA]</scope>
</reference>
<dbReference type="EMBL" id="UYWY01001376">
    <property type="protein sequence ID" value="VDM26660.1"/>
    <property type="molecule type" value="Genomic_DNA"/>
</dbReference>
<reference evidence="4" key="1">
    <citation type="submission" date="2016-06" db="UniProtKB">
        <authorList>
            <consortium name="WormBaseParasite"/>
        </authorList>
    </citation>
    <scope>IDENTIFICATION</scope>
</reference>
<protein>
    <submittedName>
        <fullName evidence="4">Peroxide-inducible transcript 1 protein</fullName>
    </submittedName>
</protein>
<organism evidence="3 4">
    <name type="scientific">Toxocara canis</name>
    <name type="common">Canine roundworm</name>
    <dbReference type="NCBI Taxonomy" id="6265"/>
    <lineage>
        <taxon>Eukaryota</taxon>
        <taxon>Metazoa</taxon>
        <taxon>Ecdysozoa</taxon>
        <taxon>Nematoda</taxon>
        <taxon>Chromadorea</taxon>
        <taxon>Rhabditida</taxon>
        <taxon>Spirurina</taxon>
        <taxon>Ascaridomorpha</taxon>
        <taxon>Ascaridoidea</taxon>
        <taxon>Toxocaridae</taxon>
        <taxon>Toxocara</taxon>
    </lineage>
</organism>
<dbReference type="WBParaSite" id="TCNE_0000168301-mRNA-1">
    <property type="protein sequence ID" value="TCNE_0000168301-mRNA-1"/>
    <property type="gene ID" value="TCNE_0000168301"/>
</dbReference>
<accession>A0A183TZL4</accession>
<dbReference type="Proteomes" id="UP000050794">
    <property type="component" value="Unassembled WGS sequence"/>
</dbReference>
<feature type="compositionally biased region" description="Basic and acidic residues" evidence="1">
    <location>
        <begin position="137"/>
        <end position="150"/>
    </location>
</feature>
<evidence type="ECO:0000256" key="1">
    <source>
        <dbReference type="SAM" id="MobiDB-lite"/>
    </source>
</evidence>
<evidence type="ECO:0000313" key="3">
    <source>
        <dbReference type="Proteomes" id="UP000050794"/>
    </source>
</evidence>